<sequence>MSVGFGRILTTCAWRSVSVSAAFVSATFTIAMSSDKPSECVSVPCLGKGFAWEPDMLLYSVPSLGQQSEEKIELSLPVNMITAFGLGSSEQSCAGNEYPVCPERMCHQITGNVSLTNQPGPVLKCQSWFYWLQVDDSAAQTVQAAKHGIGLVKVLFANMGNIFIKNLQSVQKVIISDKLCFKLYSNDISIDQDLKL</sequence>
<keyword evidence="3" id="KW-1185">Reference proteome</keyword>
<dbReference type="EMBL" id="MCFN01000030">
    <property type="protein sequence ID" value="OXB67805.1"/>
    <property type="molecule type" value="Genomic_DNA"/>
</dbReference>
<protein>
    <submittedName>
        <fullName evidence="2">Uncharacterized protein</fullName>
    </submittedName>
</protein>
<name>A0A226NJC3_CALSU</name>
<evidence type="ECO:0000256" key="1">
    <source>
        <dbReference type="SAM" id="SignalP"/>
    </source>
</evidence>
<feature type="signal peptide" evidence="1">
    <location>
        <begin position="1"/>
        <end position="21"/>
    </location>
</feature>
<gene>
    <name evidence="2" type="ORF">ASZ78_005487</name>
</gene>
<feature type="chain" id="PRO_5012443534" evidence="1">
    <location>
        <begin position="22"/>
        <end position="196"/>
    </location>
</feature>
<dbReference type="Proteomes" id="UP000198323">
    <property type="component" value="Unassembled WGS sequence"/>
</dbReference>
<dbReference type="STRING" id="9009.A0A226NJC3"/>
<comment type="caution">
    <text evidence="2">The sequence shown here is derived from an EMBL/GenBank/DDBJ whole genome shotgun (WGS) entry which is preliminary data.</text>
</comment>
<dbReference type="AlphaFoldDB" id="A0A226NJC3"/>
<reference evidence="2 3" key="1">
    <citation type="submission" date="2016-07" db="EMBL/GenBank/DDBJ databases">
        <title>Disparate Historic Effective Population Sizes Predicted by Modern Levels of Genome Diversity for the Scaled Quail (Callipepla squamata) and the Northern Bobwhite (Colinus virginianus): Inferences from First and Second Generation Draft Genome Assemblies for Sympatric New World Quail.</title>
        <authorList>
            <person name="Oldeschulte D.L."/>
            <person name="Halley Y.A."/>
            <person name="Bhattarai E.K."/>
            <person name="Brashear W.A."/>
            <person name="Hill J."/>
            <person name="Metz R.P."/>
            <person name="Johnson C.D."/>
            <person name="Rollins D."/>
            <person name="Peterson M.J."/>
            <person name="Bickhart D.M."/>
            <person name="Decker J.E."/>
            <person name="Seabury C.M."/>
        </authorList>
    </citation>
    <scope>NUCLEOTIDE SEQUENCE [LARGE SCALE GENOMIC DNA]</scope>
    <source>
        <strain evidence="2 3">Texas</strain>
        <tissue evidence="2">Leg muscle</tissue>
    </source>
</reference>
<dbReference type="OrthoDB" id="277439at2759"/>
<proteinExistence type="predicted"/>
<evidence type="ECO:0000313" key="2">
    <source>
        <dbReference type="EMBL" id="OXB67805.1"/>
    </source>
</evidence>
<accession>A0A226NJC3</accession>
<organism evidence="2 3">
    <name type="scientific">Callipepla squamata</name>
    <name type="common">Scaled quail</name>
    <dbReference type="NCBI Taxonomy" id="9009"/>
    <lineage>
        <taxon>Eukaryota</taxon>
        <taxon>Metazoa</taxon>
        <taxon>Chordata</taxon>
        <taxon>Craniata</taxon>
        <taxon>Vertebrata</taxon>
        <taxon>Euteleostomi</taxon>
        <taxon>Archelosauria</taxon>
        <taxon>Archosauria</taxon>
        <taxon>Dinosauria</taxon>
        <taxon>Saurischia</taxon>
        <taxon>Theropoda</taxon>
        <taxon>Coelurosauria</taxon>
        <taxon>Aves</taxon>
        <taxon>Neognathae</taxon>
        <taxon>Galloanserae</taxon>
        <taxon>Galliformes</taxon>
        <taxon>Odontophoridae</taxon>
        <taxon>Callipepla</taxon>
    </lineage>
</organism>
<keyword evidence="1" id="KW-0732">Signal</keyword>
<evidence type="ECO:0000313" key="3">
    <source>
        <dbReference type="Proteomes" id="UP000198323"/>
    </source>
</evidence>